<dbReference type="Gene3D" id="3.30.1540.10">
    <property type="entry name" value="formyl-coa transferase, domain 3"/>
    <property type="match status" value="1"/>
</dbReference>
<sequence length="389" mass="41337">MTGPLDGVLVADFSRVLSAPLATMFLADLGADVIKVERPGAGDDTRQWGPPYWGDQSTYFLAANRNKRSVALDLRTDRGRKAALTLAARADVVVENFRPGTMDSFGLGYEAVREPNPRVVYCSVSGYGSGAGRDRSGYDFAVQAAGGLMSITGPADGEPTKVGVALVDVLTGLHAVIGVQAALYERRRTGRGRHVEVNLLSSLLASLANQASAFLCTGEVPGRLGNDHPSIAPYQLVRTATRPVALAVGNDVQFRALAHAFDADDLAADPRFATNRDRVANRGALDEALAGLLSAFDADEVIARCAANGVPATPVNDLAQAFALAEELGLDPVAREPESGWAPQAANPIRFDGEIPAYRLPPPRLGEHDNDILRWLDTMEENPMTPGAR</sequence>
<dbReference type="PANTHER" id="PTHR48207">
    <property type="entry name" value="SUCCINATE--HYDROXYMETHYLGLUTARATE COA-TRANSFERASE"/>
    <property type="match status" value="1"/>
</dbReference>
<comment type="caution">
    <text evidence="2">The sequence shown here is derived from an EMBL/GenBank/DDBJ whole genome shotgun (WGS) entry which is preliminary data.</text>
</comment>
<dbReference type="Proteomes" id="UP001500503">
    <property type="component" value="Unassembled WGS sequence"/>
</dbReference>
<evidence type="ECO:0000313" key="2">
    <source>
        <dbReference type="EMBL" id="GAA4492835.1"/>
    </source>
</evidence>
<dbReference type="InterPro" id="IPR050483">
    <property type="entry name" value="CoA-transferase_III_domain"/>
</dbReference>
<protein>
    <submittedName>
        <fullName evidence="2">CoA transferase</fullName>
    </submittedName>
</protein>
<dbReference type="Pfam" id="PF02515">
    <property type="entry name" value="CoA_transf_3"/>
    <property type="match status" value="1"/>
</dbReference>
<dbReference type="InterPro" id="IPR003673">
    <property type="entry name" value="CoA-Trfase_fam_III"/>
</dbReference>
<accession>A0ABP8PVA1</accession>
<dbReference type="InterPro" id="IPR023606">
    <property type="entry name" value="CoA-Trfase_III_dom_1_sf"/>
</dbReference>
<evidence type="ECO:0000256" key="1">
    <source>
        <dbReference type="ARBA" id="ARBA00022679"/>
    </source>
</evidence>
<dbReference type="Gene3D" id="3.40.50.10540">
    <property type="entry name" value="Crotonobetainyl-coa:carnitine coa-transferase, domain 1"/>
    <property type="match status" value="1"/>
</dbReference>
<organism evidence="2 3">
    <name type="scientific">Actinoallomurus oryzae</name>
    <dbReference type="NCBI Taxonomy" id="502180"/>
    <lineage>
        <taxon>Bacteria</taxon>
        <taxon>Bacillati</taxon>
        <taxon>Actinomycetota</taxon>
        <taxon>Actinomycetes</taxon>
        <taxon>Streptosporangiales</taxon>
        <taxon>Thermomonosporaceae</taxon>
        <taxon>Actinoallomurus</taxon>
    </lineage>
</organism>
<dbReference type="InterPro" id="IPR044855">
    <property type="entry name" value="CoA-Trfase_III_dom3_sf"/>
</dbReference>
<gene>
    <name evidence="2" type="ORF">GCM10023191_029330</name>
</gene>
<dbReference type="GO" id="GO:0016740">
    <property type="term" value="F:transferase activity"/>
    <property type="evidence" value="ECO:0007669"/>
    <property type="project" value="UniProtKB-KW"/>
</dbReference>
<proteinExistence type="predicted"/>
<dbReference type="EMBL" id="BAABHF010000019">
    <property type="protein sequence ID" value="GAA4492835.1"/>
    <property type="molecule type" value="Genomic_DNA"/>
</dbReference>
<keyword evidence="1 2" id="KW-0808">Transferase</keyword>
<reference evidence="3" key="1">
    <citation type="journal article" date="2019" name="Int. J. Syst. Evol. Microbiol.">
        <title>The Global Catalogue of Microorganisms (GCM) 10K type strain sequencing project: providing services to taxonomists for standard genome sequencing and annotation.</title>
        <authorList>
            <consortium name="The Broad Institute Genomics Platform"/>
            <consortium name="The Broad Institute Genome Sequencing Center for Infectious Disease"/>
            <person name="Wu L."/>
            <person name="Ma J."/>
        </authorList>
    </citation>
    <scope>NUCLEOTIDE SEQUENCE [LARGE SCALE GENOMIC DNA]</scope>
    <source>
        <strain evidence="3">JCM 17933</strain>
    </source>
</reference>
<dbReference type="RefSeq" id="WP_345463194.1">
    <property type="nucleotide sequence ID" value="NZ_BAABHF010000019.1"/>
</dbReference>
<dbReference type="PANTHER" id="PTHR48207:SF3">
    <property type="entry name" value="SUCCINATE--HYDROXYMETHYLGLUTARATE COA-TRANSFERASE"/>
    <property type="match status" value="1"/>
</dbReference>
<name>A0ABP8PVA1_9ACTN</name>
<keyword evidence="3" id="KW-1185">Reference proteome</keyword>
<evidence type="ECO:0000313" key="3">
    <source>
        <dbReference type="Proteomes" id="UP001500503"/>
    </source>
</evidence>
<dbReference type="SUPFAM" id="SSF89796">
    <property type="entry name" value="CoA-transferase family III (CaiB/BaiF)"/>
    <property type="match status" value="1"/>
</dbReference>